<dbReference type="AlphaFoldDB" id="A0A0D9UXA6"/>
<keyword evidence="2" id="KW-1185">Reference proteome</keyword>
<protein>
    <submittedName>
        <fullName evidence="1">Uncharacterized protein</fullName>
    </submittedName>
</protein>
<dbReference type="HOGENOM" id="CLU_093987_0_0_1"/>
<dbReference type="Proteomes" id="UP000032180">
    <property type="component" value="Chromosome 1"/>
</dbReference>
<reference evidence="1 2" key="1">
    <citation type="submission" date="2012-08" db="EMBL/GenBank/DDBJ databases">
        <title>Oryza genome evolution.</title>
        <authorList>
            <person name="Wing R.A."/>
        </authorList>
    </citation>
    <scope>NUCLEOTIDE SEQUENCE</scope>
</reference>
<accession>A0A0D9UXA6</accession>
<dbReference type="eggNOG" id="ENOG502S01N">
    <property type="taxonomic scope" value="Eukaryota"/>
</dbReference>
<proteinExistence type="predicted"/>
<dbReference type="Gramene" id="LPERR01G04220.1">
    <property type="protein sequence ID" value="LPERR01G04220.1"/>
    <property type="gene ID" value="LPERR01G04220"/>
</dbReference>
<organism evidence="1 2">
    <name type="scientific">Leersia perrieri</name>
    <dbReference type="NCBI Taxonomy" id="77586"/>
    <lineage>
        <taxon>Eukaryota</taxon>
        <taxon>Viridiplantae</taxon>
        <taxon>Streptophyta</taxon>
        <taxon>Embryophyta</taxon>
        <taxon>Tracheophyta</taxon>
        <taxon>Spermatophyta</taxon>
        <taxon>Magnoliopsida</taxon>
        <taxon>Liliopsida</taxon>
        <taxon>Poales</taxon>
        <taxon>Poaceae</taxon>
        <taxon>BOP clade</taxon>
        <taxon>Oryzoideae</taxon>
        <taxon>Oryzeae</taxon>
        <taxon>Oryzinae</taxon>
        <taxon>Leersia</taxon>
    </lineage>
</organism>
<evidence type="ECO:0000313" key="1">
    <source>
        <dbReference type="EnsemblPlants" id="LPERR01G04220.1"/>
    </source>
</evidence>
<evidence type="ECO:0000313" key="2">
    <source>
        <dbReference type="Proteomes" id="UP000032180"/>
    </source>
</evidence>
<reference evidence="1" key="3">
    <citation type="submission" date="2015-04" db="UniProtKB">
        <authorList>
            <consortium name="EnsemblPlants"/>
        </authorList>
    </citation>
    <scope>IDENTIFICATION</scope>
</reference>
<dbReference type="EnsemblPlants" id="LPERR01G04220.1">
    <property type="protein sequence ID" value="LPERR01G04220.1"/>
    <property type="gene ID" value="LPERR01G04220"/>
</dbReference>
<reference evidence="2" key="2">
    <citation type="submission" date="2013-12" db="EMBL/GenBank/DDBJ databases">
        <authorList>
            <person name="Yu Y."/>
            <person name="Lee S."/>
            <person name="de Baynast K."/>
            <person name="Wissotski M."/>
            <person name="Liu L."/>
            <person name="Talag J."/>
            <person name="Goicoechea J."/>
            <person name="Angelova A."/>
            <person name="Jetty R."/>
            <person name="Kudrna D."/>
            <person name="Golser W."/>
            <person name="Rivera L."/>
            <person name="Zhang J."/>
            <person name="Wing R."/>
        </authorList>
    </citation>
    <scope>NUCLEOTIDE SEQUENCE</scope>
</reference>
<sequence length="265" mass="28615">MAWRQLAKQVTSAYLRRGASVGIGGVAPRIAAPARTFSPAAPPAVADEFRALGLFRSPLARQGAQGVWSGAAVRAGAPNLGVGAFPLLAGRVARGFYPQLSGHKLVKGLGTGSTLAAVMLSSTKVAYADEQQQPSQGNGIIGPRTKRQITKLLPVIKKYQLPVGLVALIALGWQNPLGLFINILLLLYSSRPNLHSIYLFLREFRHGQTHQNTGSWKEEDVLTRKVDAKDYKLFSTGMVETAEGEVLHVIGILGSWWIYRVSHGK</sequence>
<name>A0A0D9UXA6_9ORYZ</name>